<proteinExistence type="predicted"/>
<keyword evidence="1" id="KW-0472">Membrane</keyword>
<sequence length="86" mass="10417">MFSPSETQHMILSISLHLIGVLCSFWIWYLFPKNVTSLSHLFPQKFLFLNRFHFLGIKKKKWNFGIPNQNSFFNFLGFFSIFRFYK</sequence>
<accession>A0A0N4UGL9</accession>
<dbReference type="WBParaSite" id="DME_0000664501-mRNA-1">
    <property type="protein sequence ID" value="DME_0000664501-mRNA-1"/>
    <property type="gene ID" value="DME_0000664501"/>
</dbReference>
<evidence type="ECO:0000256" key="1">
    <source>
        <dbReference type="SAM" id="Phobius"/>
    </source>
</evidence>
<feature type="transmembrane region" description="Helical" evidence="1">
    <location>
        <begin position="12"/>
        <end position="31"/>
    </location>
</feature>
<evidence type="ECO:0000313" key="2">
    <source>
        <dbReference type="EMBL" id="VDN51316.1"/>
    </source>
</evidence>
<keyword evidence="1" id="KW-0812">Transmembrane</keyword>
<protein>
    <submittedName>
        <fullName evidence="2 5">Uncharacterized protein</fullName>
    </submittedName>
</protein>
<reference evidence="2 4" key="2">
    <citation type="submission" date="2018-11" db="EMBL/GenBank/DDBJ databases">
        <authorList>
            <consortium name="Pathogen Informatics"/>
        </authorList>
    </citation>
    <scope>NUCLEOTIDE SEQUENCE [LARGE SCALE GENOMIC DNA]</scope>
</reference>
<gene>
    <name evidence="2" type="ORF">DME_LOCUS1289</name>
</gene>
<dbReference type="Proteomes" id="UP000038040">
    <property type="component" value="Unplaced"/>
</dbReference>
<evidence type="ECO:0000313" key="3">
    <source>
        <dbReference type="Proteomes" id="UP000038040"/>
    </source>
</evidence>
<dbReference type="AlphaFoldDB" id="A0A0N4UGL9"/>
<evidence type="ECO:0000313" key="5">
    <source>
        <dbReference type="WBParaSite" id="DME_0000664501-mRNA-1"/>
    </source>
</evidence>
<name>A0A0N4UGL9_DRAME</name>
<reference evidence="5" key="1">
    <citation type="submission" date="2017-02" db="UniProtKB">
        <authorList>
            <consortium name="WormBaseParasite"/>
        </authorList>
    </citation>
    <scope>IDENTIFICATION</scope>
</reference>
<dbReference type="Proteomes" id="UP000274756">
    <property type="component" value="Unassembled WGS sequence"/>
</dbReference>
<keyword evidence="1" id="KW-1133">Transmembrane helix</keyword>
<dbReference type="OrthoDB" id="5869594at2759"/>
<keyword evidence="4" id="KW-1185">Reference proteome</keyword>
<organism evidence="3 5">
    <name type="scientific">Dracunculus medinensis</name>
    <name type="common">Guinea worm</name>
    <dbReference type="NCBI Taxonomy" id="318479"/>
    <lineage>
        <taxon>Eukaryota</taxon>
        <taxon>Metazoa</taxon>
        <taxon>Ecdysozoa</taxon>
        <taxon>Nematoda</taxon>
        <taxon>Chromadorea</taxon>
        <taxon>Rhabditida</taxon>
        <taxon>Spirurina</taxon>
        <taxon>Dracunculoidea</taxon>
        <taxon>Dracunculidae</taxon>
        <taxon>Dracunculus</taxon>
    </lineage>
</organism>
<dbReference type="EMBL" id="UYYG01000017">
    <property type="protein sequence ID" value="VDN51316.1"/>
    <property type="molecule type" value="Genomic_DNA"/>
</dbReference>
<evidence type="ECO:0000313" key="4">
    <source>
        <dbReference type="Proteomes" id="UP000274756"/>
    </source>
</evidence>